<protein>
    <submittedName>
        <fullName evidence="1">Uncharacterized protein</fullName>
    </submittedName>
</protein>
<accession>A0A8F8PNG7</accession>
<gene>
    <name evidence="1" type="ORF">KOM_12_534</name>
</gene>
<name>A0A8F8PNG7_9VIRU</name>
<organism evidence="1">
    <name type="scientific">Clandestinovirus</name>
    <dbReference type="NCBI Taxonomy" id="2831644"/>
    <lineage>
        <taxon>Viruses</taxon>
    </lineage>
</organism>
<dbReference type="EMBL" id="MZ420154">
    <property type="protein sequence ID" value="QYA18802.1"/>
    <property type="molecule type" value="Genomic_DNA"/>
</dbReference>
<sequence length="119" mass="14324">MQVPELKDVIQNFALWKEYSEKVSAVVQDAQQTIRDKRIHLLYITATQKLFEKHAIIAEFKPDLHRKVKDGEYEYTDEQEEIHIRLYERFYCCHYESETMHLYTLKVKGVEHEGSLDLY</sequence>
<reference evidence="1" key="1">
    <citation type="submission" date="2021-06" db="EMBL/GenBank/DDBJ databases">
        <authorList>
            <person name="Rolland C."/>
        </authorList>
    </citation>
    <scope>NUCLEOTIDE SEQUENCE</scope>
    <source>
        <strain evidence="1">347.936635</strain>
    </source>
</reference>
<evidence type="ECO:0000313" key="1">
    <source>
        <dbReference type="EMBL" id="QYA18802.1"/>
    </source>
</evidence>
<proteinExistence type="predicted"/>